<feature type="transmembrane region" description="Helical" evidence="2">
    <location>
        <begin position="101"/>
        <end position="118"/>
    </location>
</feature>
<evidence type="ECO:0000313" key="3">
    <source>
        <dbReference type="EMBL" id="GAA0402816.1"/>
    </source>
</evidence>
<feature type="transmembrane region" description="Helical" evidence="2">
    <location>
        <begin position="70"/>
        <end position="89"/>
    </location>
</feature>
<dbReference type="RefSeq" id="WP_344023177.1">
    <property type="nucleotide sequence ID" value="NZ_BAAABX010000025.1"/>
</dbReference>
<feature type="region of interest" description="Disordered" evidence="1">
    <location>
        <begin position="11"/>
        <end position="33"/>
    </location>
</feature>
<protein>
    <recommendedName>
        <fullName evidence="5">Integral membrane protein</fullName>
    </recommendedName>
</protein>
<name>A0ABN0YNN6_9ACTN</name>
<proteinExistence type="predicted"/>
<keyword evidence="4" id="KW-1185">Reference proteome</keyword>
<comment type="caution">
    <text evidence="3">The sequence shown here is derived from an EMBL/GenBank/DDBJ whole genome shotgun (WGS) entry which is preliminary data.</text>
</comment>
<feature type="transmembrane region" description="Helical" evidence="2">
    <location>
        <begin position="40"/>
        <end position="58"/>
    </location>
</feature>
<organism evidence="3 4">
    <name type="scientific">Streptomyces luteireticuli</name>
    <dbReference type="NCBI Taxonomy" id="173858"/>
    <lineage>
        <taxon>Bacteria</taxon>
        <taxon>Bacillati</taxon>
        <taxon>Actinomycetota</taxon>
        <taxon>Actinomycetes</taxon>
        <taxon>Kitasatosporales</taxon>
        <taxon>Streptomycetaceae</taxon>
        <taxon>Streptomyces</taxon>
    </lineage>
</organism>
<accession>A0ABN0YNN6</accession>
<keyword evidence="2" id="KW-0812">Transmembrane</keyword>
<evidence type="ECO:0000256" key="2">
    <source>
        <dbReference type="SAM" id="Phobius"/>
    </source>
</evidence>
<evidence type="ECO:0008006" key="5">
    <source>
        <dbReference type="Google" id="ProtNLM"/>
    </source>
</evidence>
<keyword evidence="2" id="KW-1133">Transmembrane helix</keyword>
<dbReference type="Proteomes" id="UP001500879">
    <property type="component" value="Unassembled WGS sequence"/>
</dbReference>
<keyword evidence="2" id="KW-0472">Membrane</keyword>
<reference evidence="3 4" key="1">
    <citation type="journal article" date="2019" name="Int. J. Syst. Evol. Microbiol.">
        <title>The Global Catalogue of Microorganisms (GCM) 10K type strain sequencing project: providing services to taxonomists for standard genome sequencing and annotation.</title>
        <authorList>
            <consortium name="The Broad Institute Genomics Platform"/>
            <consortium name="The Broad Institute Genome Sequencing Center for Infectious Disease"/>
            <person name="Wu L."/>
            <person name="Ma J."/>
        </authorList>
    </citation>
    <scope>NUCLEOTIDE SEQUENCE [LARGE SCALE GENOMIC DNA]</scope>
    <source>
        <strain evidence="3 4">JCM 4788</strain>
    </source>
</reference>
<evidence type="ECO:0000313" key="4">
    <source>
        <dbReference type="Proteomes" id="UP001500879"/>
    </source>
</evidence>
<feature type="transmembrane region" description="Helical" evidence="2">
    <location>
        <begin position="124"/>
        <end position="145"/>
    </location>
</feature>
<gene>
    <name evidence="3" type="ORF">GCM10010357_24800</name>
</gene>
<dbReference type="EMBL" id="BAAABX010000025">
    <property type="protein sequence ID" value="GAA0402816.1"/>
    <property type="molecule type" value="Genomic_DNA"/>
</dbReference>
<sequence>MPAHSILPHHVHDAPGPVPRGAHLPARRTEAGPVPDRSRAAWAVPACVGAVLFLYTVFLSHDNGFSQAGGWLLGLAVAVIATGIGYVLVRERNAMIPEARALSYGVLAGVTIGFLHSVSGGTWLRSLGIGLACGVLVGLLSYDVFHWNERHEHH</sequence>
<evidence type="ECO:0000256" key="1">
    <source>
        <dbReference type="SAM" id="MobiDB-lite"/>
    </source>
</evidence>